<evidence type="ECO:0000256" key="19">
    <source>
        <dbReference type="SAM" id="Coils"/>
    </source>
</evidence>
<feature type="binding site" evidence="18">
    <location>
        <position position="671"/>
    </location>
    <ligand>
        <name>Zn(2+)</name>
        <dbReference type="ChEBI" id="CHEBI:29105"/>
    </ligand>
</feature>
<comment type="catalytic activity">
    <reaction evidence="17">
        <text>ATP + H2O = ADP + phosphate + H(+)</text>
        <dbReference type="Rhea" id="RHEA:13065"/>
        <dbReference type="ChEBI" id="CHEBI:15377"/>
        <dbReference type="ChEBI" id="CHEBI:15378"/>
        <dbReference type="ChEBI" id="CHEBI:30616"/>
        <dbReference type="ChEBI" id="CHEBI:43474"/>
        <dbReference type="ChEBI" id="CHEBI:456216"/>
    </reaction>
</comment>
<dbReference type="SUPFAM" id="SSF75712">
    <property type="entry name" value="Rad50 coiled-coil Zn hook"/>
    <property type="match status" value="1"/>
</dbReference>
<evidence type="ECO:0000256" key="2">
    <source>
        <dbReference type="ARBA" id="ARBA00004123"/>
    </source>
</evidence>
<keyword evidence="13 19" id="KW-0175">Coiled coil</keyword>
<dbReference type="GO" id="GO:0030870">
    <property type="term" value="C:Mre11 complex"/>
    <property type="evidence" value="ECO:0007669"/>
    <property type="project" value="InterPro"/>
</dbReference>
<feature type="coiled-coil region" evidence="19">
    <location>
        <begin position="926"/>
        <end position="984"/>
    </location>
</feature>
<dbReference type="GO" id="GO:0005524">
    <property type="term" value="F:ATP binding"/>
    <property type="evidence" value="ECO:0007669"/>
    <property type="project" value="UniProtKB-KW"/>
</dbReference>
<evidence type="ECO:0000256" key="18">
    <source>
        <dbReference type="PROSITE-ProRule" id="PRU00471"/>
    </source>
</evidence>
<evidence type="ECO:0000256" key="13">
    <source>
        <dbReference type="ARBA" id="ARBA00023054"/>
    </source>
</evidence>
<name>A0AAF3ESP9_9BILA</name>
<dbReference type="GO" id="GO:0051880">
    <property type="term" value="F:G-quadruplex DNA binding"/>
    <property type="evidence" value="ECO:0007669"/>
    <property type="project" value="TreeGrafter"/>
</dbReference>
<comment type="cofactor">
    <cofactor evidence="1">
        <name>Zn(2+)</name>
        <dbReference type="ChEBI" id="CHEBI:29105"/>
    </cofactor>
</comment>
<evidence type="ECO:0000256" key="10">
    <source>
        <dbReference type="ARBA" id="ARBA00022833"/>
    </source>
</evidence>
<keyword evidence="14" id="KW-0234">DNA repair</keyword>
<keyword evidence="5" id="KW-0158">Chromosome</keyword>
<evidence type="ECO:0000256" key="6">
    <source>
        <dbReference type="ARBA" id="ARBA00022723"/>
    </source>
</evidence>
<keyword evidence="7" id="KW-0547">Nucleotide-binding</keyword>
<dbReference type="GO" id="GO:0006302">
    <property type="term" value="P:double-strand break repair"/>
    <property type="evidence" value="ECO:0007669"/>
    <property type="project" value="InterPro"/>
</dbReference>
<dbReference type="GO" id="GO:0000722">
    <property type="term" value="P:telomere maintenance via recombination"/>
    <property type="evidence" value="ECO:0007669"/>
    <property type="project" value="TreeGrafter"/>
</dbReference>
<dbReference type="Proteomes" id="UP000887575">
    <property type="component" value="Unassembled WGS sequence"/>
</dbReference>
<dbReference type="GO" id="GO:0070192">
    <property type="term" value="P:chromosome organization involved in meiotic cell cycle"/>
    <property type="evidence" value="ECO:0007669"/>
    <property type="project" value="TreeGrafter"/>
</dbReference>
<protein>
    <recommendedName>
        <fullName evidence="20">Zinc-hook domain-containing protein</fullName>
    </recommendedName>
</protein>
<dbReference type="InterPro" id="IPR027417">
    <property type="entry name" value="P-loop_NTPase"/>
</dbReference>
<dbReference type="InterPro" id="IPR013134">
    <property type="entry name" value="Zn_hook_RAD50"/>
</dbReference>
<sequence length="1311" mass="150479">MAQLDSLLVQGIRSIGPDGSDAHVIKFQNPLTIIAGPNGSGKTTLIEALNFITTDTKPSGQYPAFIHNLEVCGRARVDALVKLKFFAANGKQVTATKRLNLSRAPRTNKITGKQDESTLVIVDQHGQKISLSSKVADTKTEMINLLDVPRAILTNVIFCHQENSTWPLGEPKQVKEKFDAIFELSKYVKILEKLRKMAKDQTQSLNVIHAELNHMQSNYDDRLKKEANREELQDRLLKLKQDLAKYNEKKQEVMHILKEASGKVEVYQGFSNERTLATSKLEMQLEQLKHFDVPDYSGSEEELLEAIQQITDSFEFKNIESRRIAVEKQMAELEASISMLEKQKRSLEAERLDVHTNTKMKEDYVDQIANLQKMIRKEYEFQATDIISAMEAFIEEEGARLEQYRAHQQKERQNLETRKNDLMEKRQKAKHEIRSKKDQEKKLETDIGILNTKINAVSSGQNELQSLQKRIVAIEKERSDLGEVDLSALDKIKQKRDKAQDELTRLKDQCAAAEVFEEAERSLVRLKQEMREAAKKLDELTAKNTADLTLVFDTEDQSFPISASIKDKVVSVRKELDFANKEHNSIEVALELAKSAEQRYTQEQIQLENQIKELEKEIGELTDLTPPEKVSLRLAELRTQLRNNQKELNPLESKFELYETWIEETEAKNCCPLCDRRFASKMAKNELVEKLTNLRVSTPREIERLSEAVTALDDQEKSFAKAEENFQKLNLLTEKLRKLQVERKESESKVTETEKRLKKIKNELTLVQKSSEACNRILVDAAIMDSLDLQIQKAKNDISETEHSLSQRLKAGRGYLELKQERQELEEKISSLLGEGDKLQLEANKRNKLSEELTQLQSQRLVLGDNAANLAHFENQLKEKEEEVAELSSSISSLETLLPELCEEESDAVKAIKVHDKNTKVEEMKKEEQTRELGQYKVDLEKLNKSLECCEKKLEKQGGVQSEYDELNEKMTQASQKLGDLKGQVNAPDHLKEKRRRLEDQRSRMVIMKNVEKCNATLAKEWTGEDIQAIKTAAREAQITHDLCVRRIGEKDGLRKEIEKNLESLKAELNESRFSKSDDKLRKKLVEKVVAECAQEDLKNYATKVEQTLLVFHRSKMEAINEILENLWRRVYRGTDIDTIRIKFVVFLLYLVIIIFGSELSEGSGARTKYDYQVMMVLENGVEVEMRDRCSAGQKMLASILIRIALSDVFGSQCSILALDEPTTNLDVQKIDDMAAMIIDLINARSVDGGDDDEEDKKPKRRHFQMIIITHDERFVATLKRDVRPEIIYHVSKNEDGKSRIVQETNFGERN</sequence>
<dbReference type="WBParaSite" id="MBELARI_LOCUS17059.1">
    <property type="protein sequence ID" value="MBELARI_LOCUS17059.1"/>
    <property type="gene ID" value="MBELARI_LOCUS17059"/>
</dbReference>
<evidence type="ECO:0000256" key="11">
    <source>
        <dbReference type="ARBA" id="ARBA00022840"/>
    </source>
</evidence>
<comment type="similarity">
    <text evidence="4">Belongs to the SMC family. RAD50 subfamily.</text>
</comment>
<dbReference type="InterPro" id="IPR038729">
    <property type="entry name" value="Rad50/SbcC_AAA"/>
</dbReference>
<dbReference type="InterPro" id="IPR004584">
    <property type="entry name" value="Rad50_eukaryotes"/>
</dbReference>
<dbReference type="Pfam" id="PF13476">
    <property type="entry name" value="AAA_23"/>
    <property type="match status" value="1"/>
</dbReference>
<dbReference type="GO" id="GO:0043047">
    <property type="term" value="F:single-stranded telomeric DNA binding"/>
    <property type="evidence" value="ECO:0007669"/>
    <property type="project" value="TreeGrafter"/>
</dbReference>
<dbReference type="NCBIfam" id="TIGR00606">
    <property type="entry name" value="rad50"/>
    <property type="match status" value="1"/>
</dbReference>
<dbReference type="GO" id="GO:0003691">
    <property type="term" value="F:double-stranded telomeric DNA binding"/>
    <property type="evidence" value="ECO:0007669"/>
    <property type="project" value="TreeGrafter"/>
</dbReference>
<evidence type="ECO:0000256" key="7">
    <source>
        <dbReference type="ARBA" id="ARBA00022741"/>
    </source>
</evidence>
<evidence type="ECO:0000313" key="22">
    <source>
        <dbReference type="WBParaSite" id="MBELARI_LOCUS17059.1"/>
    </source>
</evidence>
<dbReference type="SUPFAM" id="SSF52540">
    <property type="entry name" value="P-loop containing nucleoside triphosphate hydrolases"/>
    <property type="match status" value="2"/>
</dbReference>
<reference evidence="22" key="1">
    <citation type="submission" date="2024-02" db="UniProtKB">
        <authorList>
            <consortium name="WormBaseParasite"/>
        </authorList>
    </citation>
    <scope>IDENTIFICATION</scope>
</reference>
<dbReference type="PROSITE" id="PS51131">
    <property type="entry name" value="ZN_HOOK"/>
    <property type="match status" value="1"/>
</dbReference>
<evidence type="ECO:0000256" key="14">
    <source>
        <dbReference type="ARBA" id="ARBA00023204"/>
    </source>
</evidence>
<evidence type="ECO:0000256" key="16">
    <source>
        <dbReference type="ARBA" id="ARBA00023254"/>
    </source>
</evidence>
<feature type="coiled-coil region" evidence="19">
    <location>
        <begin position="1048"/>
        <end position="1075"/>
    </location>
</feature>
<dbReference type="GO" id="GO:0046872">
    <property type="term" value="F:metal ion binding"/>
    <property type="evidence" value="ECO:0007669"/>
    <property type="project" value="UniProtKB-UniRule"/>
</dbReference>
<keyword evidence="16" id="KW-0469">Meiosis</keyword>
<evidence type="ECO:0000256" key="12">
    <source>
        <dbReference type="ARBA" id="ARBA00022842"/>
    </source>
</evidence>
<feature type="coiled-coil region" evidence="19">
    <location>
        <begin position="405"/>
        <end position="543"/>
    </location>
</feature>
<dbReference type="GO" id="GO:0000794">
    <property type="term" value="C:condensed nuclear chromosome"/>
    <property type="evidence" value="ECO:0007669"/>
    <property type="project" value="TreeGrafter"/>
</dbReference>
<keyword evidence="10 18" id="KW-0862">Zinc</keyword>
<evidence type="ECO:0000256" key="3">
    <source>
        <dbReference type="ARBA" id="ARBA00004286"/>
    </source>
</evidence>
<feature type="domain" description="Zinc-hook" evidence="20">
    <location>
        <begin position="627"/>
        <end position="724"/>
    </location>
</feature>
<keyword evidence="11" id="KW-0067">ATP-binding</keyword>
<keyword evidence="15" id="KW-0539">Nucleus</keyword>
<evidence type="ECO:0000259" key="20">
    <source>
        <dbReference type="PROSITE" id="PS51131"/>
    </source>
</evidence>
<dbReference type="PANTHER" id="PTHR18867:SF12">
    <property type="entry name" value="DNA REPAIR PROTEIN RAD50"/>
    <property type="match status" value="1"/>
</dbReference>
<feature type="coiled-coil region" evidence="19">
    <location>
        <begin position="705"/>
        <end position="897"/>
    </location>
</feature>
<evidence type="ECO:0000256" key="9">
    <source>
        <dbReference type="ARBA" id="ARBA00022801"/>
    </source>
</evidence>
<comment type="subcellular location">
    <subcellularLocation>
        <location evidence="3">Chromosome</location>
    </subcellularLocation>
    <subcellularLocation>
        <location evidence="2">Nucleus</location>
    </subcellularLocation>
</comment>
<evidence type="ECO:0000256" key="5">
    <source>
        <dbReference type="ARBA" id="ARBA00022454"/>
    </source>
</evidence>
<dbReference type="GO" id="GO:0007004">
    <property type="term" value="P:telomere maintenance via telomerase"/>
    <property type="evidence" value="ECO:0007669"/>
    <property type="project" value="TreeGrafter"/>
</dbReference>
<keyword evidence="9" id="KW-0378">Hydrolase</keyword>
<evidence type="ECO:0000313" key="21">
    <source>
        <dbReference type="Proteomes" id="UP000887575"/>
    </source>
</evidence>
<keyword evidence="21" id="KW-1185">Reference proteome</keyword>
<dbReference type="Pfam" id="PF04423">
    <property type="entry name" value="Rad50_zn_hook"/>
    <property type="match status" value="1"/>
</dbReference>
<dbReference type="GO" id="GO:0016887">
    <property type="term" value="F:ATP hydrolysis activity"/>
    <property type="evidence" value="ECO:0007669"/>
    <property type="project" value="InterPro"/>
</dbReference>
<dbReference type="PANTHER" id="PTHR18867">
    <property type="entry name" value="RAD50"/>
    <property type="match status" value="1"/>
</dbReference>
<keyword evidence="6 18" id="KW-0479">Metal-binding</keyword>
<evidence type="ECO:0000256" key="17">
    <source>
        <dbReference type="ARBA" id="ARBA00049360"/>
    </source>
</evidence>
<proteinExistence type="inferred from homology"/>
<evidence type="ECO:0000256" key="1">
    <source>
        <dbReference type="ARBA" id="ARBA00001947"/>
    </source>
</evidence>
<feature type="binding site" evidence="18">
    <location>
        <position position="674"/>
    </location>
    <ligand>
        <name>Zn(2+)</name>
        <dbReference type="ChEBI" id="CHEBI:29105"/>
    </ligand>
</feature>
<evidence type="ECO:0000256" key="8">
    <source>
        <dbReference type="ARBA" id="ARBA00022763"/>
    </source>
</evidence>
<evidence type="ECO:0000256" key="15">
    <source>
        <dbReference type="ARBA" id="ARBA00023242"/>
    </source>
</evidence>
<feature type="coiled-coil region" evidence="19">
    <location>
        <begin position="590"/>
        <end position="654"/>
    </location>
</feature>
<keyword evidence="8" id="KW-0227">DNA damage</keyword>
<feature type="coiled-coil region" evidence="19">
    <location>
        <begin position="316"/>
        <end position="350"/>
    </location>
</feature>
<feature type="coiled-coil region" evidence="19">
    <location>
        <begin position="222"/>
        <end position="256"/>
    </location>
</feature>
<dbReference type="Gene3D" id="3.40.50.300">
    <property type="entry name" value="P-loop containing nucleotide triphosphate hydrolases"/>
    <property type="match status" value="2"/>
</dbReference>
<organism evidence="21 22">
    <name type="scientific">Mesorhabditis belari</name>
    <dbReference type="NCBI Taxonomy" id="2138241"/>
    <lineage>
        <taxon>Eukaryota</taxon>
        <taxon>Metazoa</taxon>
        <taxon>Ecdysozoa</taxon>
        <taxon>Nematoda</taxon>
        <taxon>Chromadorea</taxon>
        <taxon>Rhabditida</taxon>
        <taxon>Rhabditina</taxon>
        <taxon>Rhabditomorpha</taxon>
        <taxon>Rhabditoidea</taxon>
        <taxon>Rhabditidae</taxon>
        <taxon>Mesorhabditinae</taxon>
        <taxon>Mesorhabditis</taxon>
    </lineage>
</organism>
<evidence type="ECO:0000256" key="4">
    <source>
        <dbReference type="ARBA" id="ARBA00009439"/>
    </source>
</evidence>
<keyword evidence="12" id="KW-0460">Magnesium</keyword>
<accession>A0AAF3ESP9</accession>